<feature type="transmembrane region" description="Helical" evidence="1">
    <location>
        <begin position="7"/>
        <end position="27"/>
    </location>
</feature>
<dbReference type="STRING" id="1459636.NTE_00911"/>
<keyword evidence="1" id="KW-0472">Membrane</keyword>
<evidence type="ECO:0000256" key="1">
    <source>
        <dbReference type="SAM" id="Phobius"/>
    </source>
</evidence>
<evidence type="ECO:0000313" key="3">
    <source>
        <dbReference type="Proteomes" id="UP000028194"/>
    </source>
</evidence>
<sequence length="75" mass="8546">MGWRIALSILTFFGSVIGIILWLFFYAENFNVYQNIAVVVVILIGFMAIMGATWVSWGMKQQRAWGSKRGDPRSD</sequence>
<dbReference type="HOGENOM" id="CLU_2662138_0_0_2"/>
<organism evidence="2 3">
    <name type="scientific">Candidatus Nitrososphaera evergladensis SR1</name>
    <dbReference type="NCBI Taxonomy" id="1459636"/>
    <lineage>
        <taxon>Archaea</taxon>
        <taxon>Nitrososphaerota</taxon>
        <taxon>Nitrososphaeria</taxon>
        <taxon>Nitrososphaerales</taxon>
        <taxon>Nitrososphaeraceae</taxon>
        <taxon>Nitrososphaera</taxon>
    </lineage>
</organism>
<dbReference type="AlphaFoldDB" id="A0A075MQ38"/>
<gene>
    <name evidence="2" type="ORF">NTE_00911</name>
</gene>
<keyword evidence="1" id="KW-1133">Transmembrane helix</keyword>
<proteinExistence type="predicted"/>
<keyword evidence="1" id="KW-0812">Transmembrane</keyword>
<reference evidence="2 3" key="1">
    <citation type="journal article" date="2014" name="PLoS ONE">
        <title>Genome Sequence of Candidatus Nitrososphaera evergladensis from Group I.1b Enriched from Everglades Soil Reveals Novel Genomic Features of the Ammonia-Oxidizing Archaea.</title>
        <authorList>
            <person name="Zhalnina K.V."/>
            <person name="Dias R."/>
            <person name="Leonard M.T."/>
            <person name="Dorr de Quadros P."/>
            <person name="Camargo F.A."/>
            <person name="Drew J.C."/>
            <person name="Farmerie W.G."/>
            <person name="Daroub S.H."/>
            <person name="Triplett E.W."/>
        </authorList>
    </citation>
    <scope>NUCLEOTIDE SEQUENCE [LARGE SCALE GENOMIC DNA]</scope>
    <source>
        <strain evidence="2 3">SR1</strain>
    </source>
</reference>
<name>A0A075MQ38_9ARCH</name>
<dbReference type="Proteomes" id="UP000028194">
    <property type="component" value="Chromosome"/>
</dbReference>
<feature type="transmembrane region" description="Helical" evidence="1">
    <location>
        <begin position="33"/>
        <end position="59"/>
    </location>
</feature>
<evidence type="ECO:0000313" key="2">
    <source>
        <dbReference type="EMBL" id="AIF82987.1"/>
    </source>
</evidence>
<keyword evidence="3" id="KW-1185">Reference proteome</keyword>
<protein>
    <submittedName>
        <fullName evidence="2">Uncharacterized protein</fullName>
    </submittedName>
</protein>
<dbReference type="EMBL" id="CP007174">
    <property type="protein sequence ID" value="AIF82987.1"/>
    <property type="molecule type" value="Genomic_DNA"/>
</dbReference>
<accession>A0A075MQ38</accession>
<dbReference type="KEGG" id="nev:NTE_00911"/>